<feature type="compositionally biased region" description="Low complexity" evidence="2">
    <location>
        <begin position="234"/>
        <end position="253"/>
    </location>
</feature>
<feature type="compositionally biased region" description="Gly residues" evidence="2">
    <location>
        <begin position="254"/>
        <end position="264"/>
    </location>
</feature>
<evidence type="ECO:0000256" key="1">
    <source>
        <dbReference type="SAM" id="Coils"/>
    </source>
</evidence>
<dbReference type="OrthoDB" id="1918237at2759"/>
<feature type="region of interest" description="Disordered" evidence="2">
    <location>
        <begin position="615"/>
        <end position="640"/>
    </location>
</feature>
<feature type="compositionally biased region" description="Low complexity" evidence="2">
    <location>
        <begin position="1161"/>
        <end position="1181"/>
    </location>
</feature>
<feature type="region of interest" description="Disordered" evidence="2">
    <location>
        <begin position="785"/>
        <end position="814"/>
    </location>
</feature>
<dbReference type="EMBL" id="FN649741">
    <property type="protein sequence ID" value="CBN80289.1"/>
    <property type="molecule type" value="Genomic_DNA"/>
</dbReference>
<dbReference type="Pfam" id="PF25015">
    <property type="entry name" value="RBD_AKAP-17A"/>
    <property type="match status" value="2"/>
</dbReference>
<feature type="compositionally biased region" description="Low complexity" evidence="2">
    <location>
        <begin position="864"/>
        <end position="873"/>
    </location>
</feature>
<evidence type="ECO:0000256" key="2">
    <source>
        <dbReference type="SAM" id="MobiDB-lite"/>
    </source>
</evidence>
<sequence>MAKVSLNRAVAGMNASSDRAGGGVLSRTREEAGNGDEEAAGWDKERIVLSDDFTAVKLHQLAITLRPLTTGGSGGRPMLTASRWEVRKAIMSLCRSQPTMFEIEATDKSASIRVAFSAAADADALSRSLRGVTVKIKGVKLHAFVREVSESAALSEGEDWAASALGSRVLSADTVAGREAAFDSLEPGKRPDTIVLRGIPANWLGSRGKAAEGTEAPGLEEIMSKFGPVRAVEVQPSAPSDPSVDSSDAADAFAGGGGGGGGGQRSSKKSGRPSADFDVNALLENMPKPRALAKDKGGGSKGSGSRPGGRSGGSGSAGLGLGGDILSVGLHVDAWVQFASFLGFQGALEALRAKTLQKAGAELVCEYRLGVDASGFMTEDQRRERVIARAEKAREEDRRKASIEKARGQLALLREGLQGLRDAVAEDGRPALEDATKPTLQKVTGHVEGAEALLGVREALVDEPAATAAVAHARGEVAIARLSVRKAKAAADRAEEEERIRIEREKDRGLRDAARATLVQLRESLSQGLALVAAERQHRGIKPQADRAAALLDEVSEACSKEGGSEAFGGTAEGGLVADARRATETAITRACMLQRYLGTCARLKTLKATVATTVDHPPADGGSGGVGGSGGGEGGDNNKGNLLAAQVEVVETVLSRDLEGLSEGDLLLMWESAEEALGVADGLLESLKLVNAARHRLADTRAAVANGDPLLRSSEGIMRLIAAAVMSTARAQREGVVKHPTAAATAGRHSVTSPAETADRWRRAAISADSDVAAAMREVERVSGELRDKHRREEEEKSWRKAQEERRVREEEAQRLERQAKAAEREILERRQAEARILAMELRRNEMAEQVRNKAARKRLQEQFRAQQAARDAAGRKKDSGASKKHAESPSMADRWTLEEGLVQVADGGNHNSGTLTLTHGIAAAAPAAAAAPSTVAGPKSQGGNNKSERDSAKVSQAEASAAASTAVAAAAVVPRDPADDRWGMNDGAADLAERGVELEGGGAGLYLPPPLDWPPDVSLLPGGAKGGRRGRKRNRQARAEKEEAEQWLEMVSKRVRSTVVGAAPPGTWGAANEEDGNGDAVAMDVVVDGGSLNAVGAVRVGGSEGGANRAPSGAGSATGAVANVGGGDVEAELRQRLLAAMIGRSKSKSRSKLSGKENPSVVPAGATAVTAASAEKSPG</sequence>
<evidence type="ECO:0000313" key="3">
    <source>
        <dbReference type="EMBL" id="CBN80289.1"/>
    </source>
</evidence>
<dbReference type="PANTHER" id="PTHR12484:SF4">
    <property type="entry name" value="A-KINASE ANCHOR PROTEIN 17A"/>
    <property type="match status" value="1"/>
</dbReference>
<evidence type="ECO:0000313" key="4">
    <source>
        <dbReference type="Proteomes" id="UP000002630"/>
    </source>
</evidence>
<feature type="compositionally biased region" description="Gly residues" evidence="2">
    <location>
        <begin position="622"/>
        <end position="638"/>
    </location>
</feature>
<feature type="region of interest" description="Disordered" evidence="2">
    <location>
        <begin position="1146"/>
        <end position="1181"/>
    </location>
</feature>
<feature type="region of interest" description="Disordered" evidence="2">
    <location>
        <begin position="854"/>
        <end position="896"/>
    </location>
</feature>
<feature type="region of interest" description="Disordered" evidence="2">
    <location>
        <begin position="233"/>
        <end position="275"/>
    </location>
</feature>
<feature type="region of interest" description="Disordered" evidence="2">
    <location>
        <begin position="934"/>
        <end position="961"/>
    </location>
</feature>
<organism evidence="3 4">
    <name type="scientific">Ectocarpus siliculosus</name>
    <name type="common">Brown alga</name>
    <name type="synonym">Conferva siliculosa</name>
    <dbReference type="NCBI Taxonomy" id="2880"/>
    <lineage>
        <taxon>Eukaryota</taxon>
        <taxon>Sar</taxon>
        <taxon>Stramenopiles</taxon>
        <taxon>Ochrophyta</taxon>
        <taxon>PX clade</taxon>
        <taxon>Phaeophyceae</taxon>
        <taxon>Ectocarpales</taxon>
        <taxon>Ectocarpaceae</taxon>
        <taxon>Ectocarpus</taxon>
    </lineage>
</organism>
<feature type="region of interest" description="Disordered" evidence="2">
    <location>
        <begin position="288"/>
        <end position="316"/>
    </location>
</feature>
<feature type="coiled-coil region" evidence="1">
    <location>
        <begin position="477"/>
        <end position="506"/>
    </location>
</feature>
<protein>
    <submittedName>
        <fullName evidence="3">Uncharacterized protein</fullName>
    </submittedName>
</protein>
<name>D8LP18_ECTSI</name>
<feature type="compositionally biased region" description="Basic and acidic residues" evidence="2">
    <location>
        <begin position="874"/>
        <end position="889"/>
    </location>
</feature>
<keyword evidence="1" id="KW-0175">Coiled coil</keyword>
<reference evidence="3 4" key="1">
    <citation type="journal article" date="2010" name="Nature">
        <title>The Ectocarpus genome and the independent evolution of multicellularity in brown algae.</title>
        <authorList>
            <person name="Cock J.M."/>
            <person name="Sterck L."/>
            <person name="Rouze P."/>
            <person name="Scornet D."/>
            <person name="Allen A.E."/>
            <person name="Amoutzias G."/>
            <person name="Anthouard V."/>
            <person name="Artiguenave F."/>
            <person name="Aury J.M."/>
            <person name="Badger J.H."/>
            <person name="Beszteri B."/>
            <person name="Billiau K."/>
            <person name="Bonnet E."/>
            <person name="Bothwell J.H."/>
            <person name="Bowler C."/>
            <person name="Boyen C."/>
            <person name="Brownlee C."/>
            <person name="Carrano C.J."/>
            <person name="Charrier B."/>
            <person name="Cho G.Y."/>
            <person name="Coelho S.M."/>
            <person name="Collen J."/>
            <person name="Corre E."/>
            <person name="Da Silva C."/>
            <person name="Delage L."/>
            <person name="Delaroque N."/>
            <person name="Dittami S.M."/>
            <person name="Doulbeau S."/>
            <person name="Elias M."/>
            <person name="Farnham G."/>
            <person name="Gachon C.M."/>
            <person name="Gschloessl B."/>
            <person name="Heesch S."/>
            <person name="Jabbari K."/>
            <person name="Jubin C."/>
            <person name="Kawai H."/>
            <person name="Kimura K."/>
            <person name="Kloareg B."/>
            <person name="Kupper F.C."/>
            <person name="Lang D."/>
            <person name="Le Bail A."/>
            <person name="Leblanc C."/>
            <person name="Lerouge P."/>
            <person name="Lohr M."/>
            <person name="Lopez P.J."/>
            <person name="Martens C."/>
            <person name="Maumus F."/>
            <person name="Michel G."/>
            <person name="Miranda-Saavedra D."/>
            <person name="Morales J."/>
            <person name="Moreau H."/>
            <person name="Motomura T."/>
            <person name="Nagasato C."/>
            <person name="Napoli C.A."/>
            <person name="Nelson D.R."/>
            <person name="Nyvall-Collen P."/>
            <person name="Peters A.F."/>
            <person name="Pommier C."/>
            <person name="Potin P."/>
            <person name="Poulain J."/>
            <person name="Quesneville H."/>
            <person name="Read B."/>
            <person name="Rensing S.A."/>
            <person name="Ritter A."/>
            <person name="Rousvoal S."/>
            <person name="Samanta M."/>
            <person name="Samson G."/>
            <person name="Schroeder D.C."/>
            <person name="Segurens B."/>
            <person name="Strittmatter M."/>
            <person name="Tonon T."/>
            <person name="Tregear J.W."/>
            <person name="Valentin K."/>
            <person name="von Dassow P."/>
            <person name="Yamagishi T."/>
            <person name="Van de Peer Y."/>
            <person name="Wincker P."/>
        </authorList>
    </citation>
    <scope>NUCLEOTIDE SEQUENCE [LARGE SCALE GENOMIC DNA]</scope>
    <source>
        <strain evidence="4">Ec32 / CCAP1310/4</strain>
    </source>
</reference>
<dbReference type="PANTHER" id="PTHR12484">
    <property type="entry name" value="B-LYMPHOCYTE ANTIGEN-RELATED"/>
    <property type="match status" value="1"/>
</dbReference>
<feature type="region of interest" description="Disordered" evidence="2">
    <location>
        <begin position="15"/>
        <end position="39"/>
    </location>
</feature>
<dbReference type="InterPro" id="IPR056852">
    <property type="entry name" value="AK17A/B"/>
</dbReference>
<feature type="compositionally biased region" description="Gly residues" evidence="2">
    <location>
        <begin position="299"/>
        <end position="316"/>
    </location>
</feature>
<keyword evidence="4" id="KW-1185">Reference proteome</keyword>
<dbReference type="Proteomes" id="UP000002630">
    <property type="component" value="Linkage Group LG16"/>
</dbReference>
<dbReference type="InParanoid" id="D8LP18"/>
<gene>
    <name evidence="3" type="ORF">Esi_0052_0028</name>
</gene>
<feature type="region of interest" description="Disordered" evidence="2">
    <location>
        <begin position="1021"/>
        <end position="1046"/>
    </location>
</feature>
<feature type="compositionally biased region" description="Basic residues" evidence="2">
    <location>
        <begin position="1028"/>
        <end position="1038"/>
    </location>
</feature>
<proteinExistence type="predicted"/>
<accession>D8LP18</accession>
<dbReference type="EMBL" id="FN648730">
    <property type="protein sequence ID" value="CBN80289.1"/>
    <property type="molecule type" value="Genomic_DNA"/>
</dbReference>
<dbReference type="AlphaFoldDB" id="D8LP18"/>